<dbReference type="EMBL" id="MN739922">
    <property type="protein sequence ID" value="QHT77862.1"/>
    <property type="molecule type" value="Genomic_DNA"/>
</dbReference>
<reference evidence="1" key="1">
    <citation type="journal article" date="2020" name="Nature">
        <title>Giant virus diversity and host interactions through global metagenomics.</title>
        <authorList>
            <person name="Schulz F."/>
            <person name="Roux S."/>
            <person name="Paez-Espino D."/>
            <person name="Jungbluth S."/>
            <person name="Walsh D.A."/>
            <person name="Denef V.J."/>
            <person name="McMahon K.D."/>
            <person name="Konstantinidis K.T."/>
            <person name="Eloe-Fadrosh E.A."/>
            <person name="Kyrpides N.C."/>
            <person name="Woyke T."/>
        </authorList>
    </citation>
    <scope>NUCLEOTIDE SEQUENCE</scope>
    <source>
        <strain evidence="1">GVMAG-M-3300023179-90</strain>
    </source>
</reference>
<evidence type="ECO:0000313" key="1">
    <source>
        <dbReference type="EMBL" id="QHT77862.1"/>
    </source>
</evidence>
<organism evidence="1">
    <name type="scientific">viral metagenome</name>
    <dbReference type="NCBI Taxonomy" id="1070528"/>
    <lineage>
        <taxon>unclassified sequences</taxon>
        <taxon>metagenomes</taxon>
        <taxon>organismal metagenomes</taxon>
    </lineage>
</organism>
<proteinExistence type="predicted"/>
<accession>A0A6C0HB70</accession>
<protein>
    <submittedName>
        <fullName evidence="1">Uncharacterized protein</fullName>
    </submittedName>
</protein>
<sequence>MNVHTSMIYPWIHGLRFKPQVNNNLAFMEITEFSGFHIGEPYLIQSERIDSYNHPLKLKGTFVKIFQGNNMTYILFKNIKGQIFSAPAQHSRFYKSPERVIIEPRLRQLALMIAINNAYGYARPNGDKEADNTNIENTVGYCLGNGWIAAPDKK</sequence>
<dbReference type="AlphaFoldDB" id="A0A6C0HB70"/>
<name>A0A6C0HB70_9ZZZZ</name>